<dbReference type="Proteomes" id="UP001320119">
    <property type="component" value="Chromosome"/>
</dbReference>
<evidence type="ECO:0000313" key="7">
    <source>
        <dbReference type="Proteomes" id="UP001320119"/>
    </source>
</evidence>
<dbReference type="EMBL" id="AP023086">
    <property type="protein sequence ID" value="BCD96048.1"/>
    <property type="molecule type" value="Genomic_DNA"/>
</dbReference>
<dbReference type="RefSeq" id="WP_236985555.1">
    <property type="nucleotide sequence ID" value="NZ_AP023086.1"/>
</dbReference>
<proteinExistence type="predicted"/>
<evidence type="ECO:0000256" key="1">
    <source>
        <dbReference type="ARBA" id="ARBA00004141"/>
    </source>
</evidence>
<dbReference type="GO" id="GO:0016020">
    <property type="term" value="C:membrane"/>
    <property type="evidence" value="ECO:0007669"/>
    <property type="project" value="UniProtKB-SubCell"/>
</dbReference>
<sequence length="111" mass="12241">MMQISSTGIPRNLAMFLAYLFNWISGIIFLLIEKKDAEVRFHAAQSVIFFGACSILGVLLPVIPLLGPLSLRIIGLIALVVWLIQLVTSLLGRPFKLPFVSTFAAILVMKI</sequence>
<dbReference type="PANTHER" id="PTHR36460">
    <property type="entry name" value="UPF0132 DOMAIN PROTEIN (AFU_ORTHOLOGUE AFUA_3G10255)"/>
    <property type="match status" value="1"/>
</dbReference>
<organism evidence="6 7">
    <name type="scientific">Marinagarivorans cellulosilyticus</name>
    <dbReference type="NCBI Taxonomy" id="2721545"/>
    <lineage>
        <taxon>Bacteria</taxon>
        <taxon>Pseudomonadati</taxon>
        <taxon>Pseudomonadota</taxon>
        <taxon>Gammaproteobacteria</taxon>
        <taxon>Cellvibrionales</taxon>
        <taxon>Cellvibrionaceae</taxon>
        <taxon>Marinagarivorans</taxon>
    </lineage>
</organism>
<keyword evidence="7" id="KW-1185">Reference proteome</keyword>
<feature type="transmembrane region" description="Helical" evidence="5">
    <location>
        <begin position="12"/>
        <end position="32"/>
    </location>
</feature>
<evidence type="ECO:0000256" key="5">
    <source>
        <dbReference type="SAM" id="Phobius"/>
    </source>
</evidence>
<comment type="subcellular location">
    <subcellularLocation>
        <location evidence="1">Membrane</location>
        <topology evidence="1">Multi-pass membrane protein</topology>
    </subcellularLocation>
</comment>
<reference evidence="6 7" key="1">
    <citation type="journal article" date="2022" name="IScience">
        <title>An ultrasensitive nanofiber-based assay for enzymatic hydrolysis and deep-sea microbial degradation of cellulose.</title>
        <authorList>
            <person name="Tsudome M."/>
            <person name="Tachioka M."/>
            <person name="Miyazaki M."/>
            <person name="Uchimura K."/>
            <person name="Tsuda M."/>
            <person name="Takaki Y."/>
            <person name="Deguchi S."/>
        </authorList>
    </citation>
    <scope>NUCLEOTIDE SEQUENCE [LARGE SCALE GENOMIC DNA]</scope>
    <source>
        <strain evidence="6 7">GE09</strain>
    </source>
</reference>
<feature type="transmembrane region" description="Helical" evidence="5">
    <location>
        <begin position="44"/>
        <end position="63"/>
    </location>
</feature>
<keyword evidence="2 5" id="KW-0812">Transmembrane</keyword>
<dbReference type="AlphaFoldDB" id="A0AAN2BIM0"/>
<dbReference type="PANTHER" id="PTHR36460:SF1">
    <property type="entry name" value="UPF0132 DOMAIN PROTEIN (AFU_ORTHOLOGUE AFUA_3G10255)"/>
    <property type="match status" value="1"/>
</dbReference>
<keyword evidence="4 5" id="KW-0472">Membrane</keyword>
<dbReference type="InterPro" id="IPR019109">
    <property type="entry name" value="MamF_MmsF"/>
</dbReference>
<accession>A0AAN2BIM0</accession>
<evidence type="ECO:0000313" key="6">
    <source>
        <dbReference type="EMBL" id="BCD96048.1"/>
    </source>
</evidence>
<gene>
    <name evidence="6" type="ORF">MARGE09_P0247</name>
</gene>
<evidence type="ECO:0008006" key="8">
    <source>
        <dbReference type="Google" id="ProtNLM"/>
    </source>
</evidence>
<feature type="transmembrane region" description="Helical" evidence="5">
    <location>
        <begin position="69"/>
        <end position="91"/>
    </location>
</feature>
<evidence type="ECO:0000256" key="2">
    <source>
        <dbReference type="ARBA" id="ARBA00022692"/>
    </source>
</evidence>
<evidence type="ECO:0000256" key="3">
    <source>
        <dbReference type="ARBA" id="ARBA00022989"/>
    </source>
</evidence>
<keyword evidence="3 5" id="KW-1133">Transmembrane helix</keyword>
<dbReference type="Pfam" id="PF09685">
    <property type="entry name" value="MamF_MmsF"/>
    <property type="match status" value="1"/>
</dbReference>
<protein>
    <recommendedName>
        <fullName evidence="8">DUF4870 domain-containing protein</fullName>
    </recommendedName>
</protein>
<name>A0AAN2BIM0_9GAMM</name>
<evidence type="ECO:0000256" key="4">
    <source>
        <dbReference type="ARBA" id="ARBA00023136"/>
    </source>
</evidence>
<dbReference type="KEGG" id="marq:MARGE09_P0247"/>